<keyword evidence="3" id="KW-1185">Reference proteome</keyword>
<proteinExistence type="predicted"/>
<dbReference type="Proteomes" id="UP000288716">
    <property type="component" value="Unassembled WGS sequence"/>
</dbReference>
<dbReference type="STRING" id="299467.A0A443S6F1"/>
<dbReference type="EMBL" id="NCKV01007177">
    <property type="protein sequence ID" value="RWS23081.1"/>
    <property type="molecule type" value="Genomic_DNA"/>
</dbReference>
<dbReference type="PANTHER" id="PTHR16266:SF17">
    <property type="entry name" value="BRWD3"/>
    <property type="match status" value="1"/>
</dbReference>
<dbReference type="GO" id="GO:0007010">
    <property type="term" value="P:cytoskeleton organization"/>
    <property type="evidence" value="ECO:0007669"/>
    <property type="project" value="TreeGrafter"/>
</dbReference>
<comment type="caution">
    <text evidence="2">The sequence shown here is derived from an EMBL/GenBank/DDBJ whole genome shotgun (WGS) entry which is preliminary data.</text>
</comment>
<evidence type="ECO:0000313" key="3">
    <source>
        <dbReference type="Proteomes" id="UP000288716"/>
    </source>
</evidence>
<dbReference type="AlphaFoldDB" id="A0A443S6F1"/>
<dbReference type="OrthoDB" id="6435460at2759"/>
<dbReference type="Pfam" id="PF25437">
    <property type="entry name" value="BRWD1_N"/>
    <property type="match status" value="1"/>
</dbReference>
<organism evidence="2 3">
    <name type="scientific">Leptotrombidium deliense</name>
    <dbReference type="NCBI Taxonomy" id="299467"/>
    <lineage>
        <taxon>Eukaryota</taxon>
        <taxon>Metazoa</taxon>
        <taxon>Ecdysozoa</taxon>
        <taxon>Arthropoda</taxon>
        <taxon>Chelicerata</taxon>
        <taxon>Arachnida</taxon>
        <taxon>Acari</taxon>
        <taxon>Acariformes</taxon>
        <taxon>Trombidiformes</taxon>
        <taxon>Prostigmata</taxon>
        <taxon>Anystina</taxon>
        <taxon>Parasitengona</taxon>
        <taxon>Trombiculoidea</taxon>
        <taxon>Trombiculidae</taxon>
        <taxon>Leptotrombidium</taxon>
    </lineage>
</organism>
<dbReference type="InterPro" id="IPR052060">
    <property type="entry name" value="Bromo_WD_repeat"/>
</dbReference>
<protein>
    <submittedName>
        <fullName evidence="2">Bromodomain and WD repeat-containing protein 3-like protein</fullName>
    </submittedName>
</protein>
<dbReference type="GO" id="GO:0008360">
    <property type="term" value="P:regulation of cell shape"/>
    <property type="evidence" value="ECO:0007669"/>
    <property type="project" value="TreeGrafter"/>
</dbReference>
<gene>
    <name evidence="2" type="ORF">B4U80_06813</name>
</gene>
<dbReference type="GO" id="GO:0006357">
    <property type="term" value="P:regulation of transcription by RNA polymerase II"/>
    <property type="evidence" value="ECO:0007669"/>
    <property type="project" value="TreeGrafter"/>
</dbReference>
<sequence>MECNEQRRGEEKITHELLFLMWKWLGSLRLEKTASAIIEDVENRGLLPTRIDWQGKEHRMTFEEYQQRHPHIKDDHILKICTRFTEVLDKENPPSVTGVYSLLGAGSQSLLRQNCNVKRLIGSNSINARINGAPLLPSVKCVACPTPSLVHTLSSREANGPCNIKHILSTDIYAKQQMHKRQLGHLSSVY</sequence>
<evidence type="ECO:0000259" key="1">
    <source>
        <dbReference type="Pfam" id="PF25437"/>
    </source>
</evidence>
<accession>A0A443S6F1</accession>
<dbReference type="PANTHER" id="PTHR16266">
    <property type="entry name" value="WD REPEAT DOMAIN 9"/>
    <property type="match status" value="1"/>
</dbReference>
<evidence type="ECO:0000313" key="2">
    <source>
        <dbReference type="EMBL" id="RWS23081.1"/>
    </source>
</evidence>
<reference evidence="2 3" key="1">
    <citation type="journal article" date="2018" name="Gigascience">
        <title>Genomes of trombidid mites reveal novel predicted allergens and laterally-transferred genes associated with secondary metabolism.</title>
        <authorList>
            <person name="Dong X."/>
            <person name="Chaisiri K."/>
            <person name="Xia D."/>
            <person name="Armstrong S.D."/>
            <person name="Fang Y."/>
            <person name="Donnelly M.J."/>
            <person name="Kadowaki T."/>
            <person name="McGarry J.W."/>
            <person name="Darby A.C."/>
            <person name="Makepeace B.L."/>
        </authorList>
    </citation>
    <scope>NUCLEOTIDE SEQUENCE [LARGE SCALE GENOMIC DNA]</scope>
    <source>
        <strain evidence="2">UoL-UT</strain>
    </source>
</reference>
<dbReference type="InterPro" id="IPR057452">
    <property type="entry name" value="BRWD/PHIP_N"/>
</dbReference>
<feature type="non-terminal residue" evidence="2">
    <location>
        <position position="190"/>
    </location>
</feature>
<feature type="domain" description="BRWD/PHIP N-terminal" evidence="1">
    <location>
        <begin position="4"/>
        <end position="88"/>
    </location>
</feature>
<dbReference type="GO" id="GO:0005634">
    <property type="term" value="C:nucleus"/>
    <property type="evidence" value="ECO:0007669"/>
    <property type="project" value="TreeGrafter"/>
</dbReference>
<dbReference type="VEuPathDB" id="VectorBase:LDEU008959"/>
<name>A0A443S6F1_9ACAR</name>